<comment type="caution">
    <text evidence="5">The sequence shown here is derived from an EMBL/GenBank/DDBJ whole genome shotgun (WGS) entry which is preliminary data.</text>
</comment>
<dbReference type="Proteomes" id="UP001500957">
    <property type="component" value="Unassembled WGS sequence"/>
</dbReference>
<dbReference type="PANTHER" id="PTHR10204">
    <property type="entry name" value="NAD P H OXIDOREDUCTASE-RELATED"/>
    <property type="match status" value="1"/>
</dbReference>
<protein>
    <submittedName>
        <fullName evidence="5">NAD(P)H-dependent oxidoreductase</fullName>
    </submittedName>
</protein>
<dbReference type="InterPro" id="IPR051545">
    <property type="entry name" value="NAD(P)H_dehydrogenase_qn"/>
</dbReference>
<evidence type="ECO:0000256" key="3">
    <source>
        <dbReference type="SAM" id="MobiDB-lite"/>
    </source>
</evidence>
<dbReference type="Pfam" id="PF02525">
    <property type="entry name" value="Flavodoxin_2"/>
    <property type="match status" value="1"/>
</dbReference>
<feature type="domain" description="Flavodoxin-like fold" evidence="4">
    <location>
        <begin position="3"/>
        <end position="187"/>
    </location>
</feature>
<evidence type="ECO:0000259" key="4">
    <source>
        <dbReference type="Pfam" id="PF02525"/>
    </source>
</evidence>
<name>A0ABN1GUY6_9ACTN</name>
<dbReference type="EMBL" id="BAAAHE010000017">
    <property type="protein sequence ID" value="GAA0620354.1"/>
    <property type="molecule type" value="Genomic_DNA"/>
</dbReference>
<keyword evidence="6" id="KW-1185">Reference proteome</keyword>
<sequence length="216" mass="24051">MPRTLIVIGHPFTETLNHALAAEYEAGLREGGHSVRVIDLAQATLATSPAGRTALRPGPDGQTDHLSDEVRAMIDDVLWAEHLVFFHPQWWGTYPGVLKTFVDQVFLAGIAFRMESGPMPVRLLRGRTARLVMTMDSPSFWNRFAYRNAAETSLKRAILGYCGVRTVGITRFTPVRKSTPEQRERWLQTARRLGRTDARKGGRPAPMVDAPSRSAA</sequence>
<evidence type="ECO:0000256" key="2">
    <source>
        <dbReference type="ARBA" id="ARBA00023002"/>
    </source>
</evidence>
<reference evidence="5 6" key="1">
    <citation type="journal article" date="2019" name="Int. J. Syst. Evol. Microbiol.">
        <title>The Global Catalogue of Microorganisms (GCM) 10K type strain sequencing project: providing services to taxonomists for standard genome sequencing and annotation.</title>
        <authorList>
            <consortium name="The Broad Institute Genomics Platform"/>
            <consortium name="The Broad Institute Genome Sequencing Center for Infectious Disease"/>
            <person name="Wu L."/>
            <person name="Ma J."/>
        </authorList>
    </citation>
    <scope>NUCLEOTIDE SEQUENCE [LARGE SCALE GENOMIC DNA]</scope>
    <source>
        <strain evidence="5 6">JCM 10671</strain>
    </source>
</reference>
<dbReference type="RefSeq" id="WP_344604921.1">
    <property type="nucleotide sequence ID" value="NZ_BAAAHE010000017.1"/>
</dbReference>
<proteinExistence type="inferred from homology"/>
<accession>A0ABN1GUY6</accession>
<evidence type="ECO:0000256" key="1">
    <source>
        <dbReference type="ARBA" id="ARBA00006252"/>
    </source>
</evidence>
<dbReference type="Gene3D" id="3.40.50.360">
    <property type="match status" value="1"/>
</dbReference>
<evidence type="ECO:0000313" key="6">
    <source>
        <dbReference type="Proteomes" id="UP001500957"/>
    </source>
</evidence>
<gene>
    <name evidence="5" type="ORF">GCM10009547_23680</name>
</gene>
<feature type="region of interest" description="Disordered" evidence="3">
    <location>
        <begin position="191"/>
        <end position="216"/>
    </location>
</feature>
<dbReference type="InterPro" id="IPR003680">
    <property type="entry name" value="Flavodoxin_fold"/>
</dbReference>
<evidence type="ECO:0000313" key="5">
    <source>
        <dbReference type="EMBL" id="GAA0620354.1"/>
    </source>
</evidence>
<keyword evidence="2" id="KW-0560">Oxidoreductase</keyword>
<comment type="similarity">
    <text evidence="1">Belongs to the NAD(P)H dehydrogenase (quinone) family.</text>
</comment>
<dbReference type="InterPro" id="IPR029039">
    <property type="entry name" value="Flavoprotein-like_sf"/>
</dbReference>
<dbReference type="PANTHER" id="PTHR10204:SF34">
    <property type="entry name" value="NAD(P)H DEHYDROGENASE [QUINONE] 1 ISOFORM 1"/>
    <property type="match status" value="1"/>
</dbReference>
<dbReference type="SUPFAM" id="SSF52218">
    <property type="entry name" value="Flavoproteins"/>
    <property type="match status" value="1"/>
</dbReference>
<organism evidence="5 6">
    <name type="scientific">Sporichthya brevicatena</name>
    <dbReference type="NCBI Taxonomy" id="171442"/>
    <lineage>
        <taxon>Bacteria</taxon>
        <taxon>Bacillati</taxon>
        <taxon>Actinomycetota</taxon>
        <taxon>Actinomycetes</taxon>
        <taxon>Sporichthyales</taxon>
        <taxon>Sporichthyaceae</taxon>
        <taxon>Sporichthya</taxon>
    </lineage>
</organism>